<sequence>MNKLMLIVAVAVLTGCSAKGPVLYPNAHLQSVGEARAQQDVAECEELADRYVKSPEGLAAAKSTAVGGAGGAVVGGAAGAVTGNLGRGIGIGAATGAAAGLVHGIIQASQPTPVFKNFMTRCLQERGYDVIGWE</sequence>
<dbReference type="EMBL" id="CP002364">
    <property type="protein sequence ID" value="ADW18837.1"/>
    <property type="molecule type" value="Genomic_DNA"/>
</dbReference>
<evidence type="ECO:0000313" key="1">
    <source>
        <dbReference type="EMBL" id="ADW18837.1"/>
    </source>
</evidence>
<dbReference type="AlphaFoldDB" id="A0A7U4DQA6"/>
<evidence type="ECO:0000313" key="2">
    <source>
        <dbReference type="Proteomes" id="UP000006365"/>
    </source>
</evidence>
<gene>
    <name evidence="1" type="ordered locus">Despr_2701</name>
</gene>
<dbReference type="KEGG" id="dpr:Despr_2701"/>
<proteinExistence type="predicted"/>
<organism evidence="1 2">
    <name type="scientific">Desulfobulbus propionicus (strain ATCC 33891 / DSM 2032 / VKM B-1956 / 1pr3)</name>
    <dbReference type="NCBI Taxonomy" id="577650"/>
    <lineage>
        <taxon>Bacteria</taxon>
        <taxon>Pseudomonadati</taxon>
        <taxon>Thermodesulfobacteriota</taxon>
        <taxon>Desulfobulbia</taxon>
        <taxon>Desulfobulbales</taxon>
        <taxon>Desulfobulbaceae</taxon>
        <taxon>Desulfobulbus</taxon>
    </lineage>
</organism>
<accession>A0A7U4DQA6</accession>
<dbReference type="PROSITE" id="PS51257">
    <property type="entry name" value="PROKAR_LIPOPROTEIN"/>
    <property type="match status" value="1"/>
</dbReference>
<keyword evidence="2" id="KW-1185">Reference proteome</keyword>
<reference evidence="1 2" key="1">
    <citation type="journal article" date="2011" name="Stand. Genomic Sci.">
        <title>Complete genome sequence of Desulfobulbus propionicus type strain (1pr3).</title>
        <authorList>
            <person name="Pagani I."/>
            <person name="Lapidus A."/>
            <person name="Nolan M."/>
            <person name="Lucas S."/>
            <person name="Hammon N."/>
            <person name="Deshpande S."/>
            <person name="Cheng J.F."/>
            <person name="Chertkov O."/>
            <person name="Davenport K."/>
            <person name="Tapia R."/>
            <person name="Han C."/>
            <person name="Goodwin L."/>
            <person name="Pitluck S."/>
            <person name="Liolios K."/>
            <person name="Mavromatis K."/>
            <person name="Ivanova N."/>
            <person name="Mikhailova N."/>
            <person name="Pati A."/>
            <person name="Chen A."/>
            <person name="Palaniappan K."/>
            <person name="Land M."/>
            <person name="Hauser L."/>
            <person name="Chang Y.J."/>
            <person name="Jeffries C.D."/>
            <person name="Detter J.C."/>
            <person name="Brambilla E."/>
            <person name="Kannan K.P."/>
            <person name="Djao O.D."/>
            <person name="Rohde M."/>
            <person name="Pukall R."/>
            <person name="Spring S."/>
            <person name="Goker M."/>
            <person name="Sikorski J."/>
            <person name="Woyke T."/>
            <person name="Bristow J."/>
            <person name="Eisen J.A."/>
            <person name="Markowitz V."/>
            <person name="Hugenholtz P."/>
            <person name="Kyrpides N.C."/>
            <person name="Klenk H.P."/>
        </authorList>
    </citation>
    <scope>NUCLEOTIDE SEQUENCE [LARGE SCALE GENOMIC DNA]</scope>
    <source>
        <strain evidence="2">ATCC 33891 / DSM 2032 / 1pr3</strain>
    </source>
</reference>
<dbReference type="Proteomes" id="UP000006365">
    <property type="component" value="Chromosome"/>
</dbReference>
<evidence type="ECO:0008006" key="3">
    <source>
        <dbReference type="Google" id="ProtNLM"/>
    </source>
</evidence>
<protein>
    <recommendedName>
        <fullName evidence="3">Cell envelope biogenesis protein OmpA</fullName>
    </recommendedName>
</protein>
<dbReference type="RefSeq" id="WP_015725363.1">
    <property type="nucleotide sequence ID" value="NC_014972.1"/>
</dbReference>
<name>A0A7U4DQA6_DESPD</name>